<dbReference type="Proteomes" id="UP000000609">
    <property type="component" value="Chromosome"/>
</dbReference>
<sequence>MNTEKLWFNRVLKWESIDPCEGEMLPVFKKYLASKHKDSLEYEFYKTVVEQGVKTNFGCCFAIWDGEENDHMWQVFTPKHDNYGVIIIINSGDLYNAVNQVENKHIYLSKVKYLSDDKAKSMKPEECSHSNKRSFHFEESHFLKRIAYKNEKEVRAIISSVDNNWTVLLHQFINENQIQYYPPNTVTPRNCIRIDMKDSHIIKTSRDRVIFLNNDESASFIEFIRSNNLKNVEDGKRVYFSLRNIKKVILHSGLDQETKLSIEKSINNKTLNAK</sequence>
<dbReference type="Pfam" id="PF11185">
    <property type="entry name" value="DUF2971"/>
    <property type="match status" value="1"/>
</dbReference>
<dbReference type="HOGENOM" id="CLU_1106082_0_0_6"/>
<dbReference type="AlphaFoldDB" id="Q5ZW19"/>
<dbReference type="InterPro" id="IPR021352">
    <property type="entry name" value="DUF2971"/>
</dbReference>
<evidence type="ECO:0000313" key="2">
    <source>
        <dbReference type="Proteomes" id="UP000000609"/>
    </source>
</evidence>
<evidence type="ECO:0000313" key="1">
    <source>
        <dbReference type="EMBL" id="AAU27352.1"/>
    </source>
</evidence>
<reference evidence="1 2" key="1">
    <citation type="journal article" date="2004" name="Science">
        <title>The genomic sequence of the accidental pathogen Legionella pneumophila.</title>
        <authorList>
            <person name="Chien M."/>
            <person name="Morozova I."/>
            <person name="Shi S."/>
            <person name="Sheng H."/>
            <person name="Chen J."/>
            <person name="Gomez S.M."/>
            <person name="Asamani G."/>
            <person name="Hill K."/>
            <person name="Nuara J."/>
            <person name="Feder M."/>
            <person name="Rineer J."/>
            <person name="Greenberg J.J."/>
            <person name="Steshenko V."/>
            <person name="Park S.H."/>
            <person name="Zhao B."/>
            <person name="Teplitskaya E."/>
            <person name="Edwards J.R."/>
            <person name="Pampou S."/>
            <person name="Georghiou A."/>
            <person name="Chou I.C."/>
            <person name="Iannuccilli W."/>
            <person name="Ulz M.E."/>
            <person name="Kim D.H."/>
            <person name="Geringer-Sameth A."/>
            <person name="Goldsberry C."/>
            <person name="Morozov P."/>
            <person name="Fischer S.G."/>
            <person name="Segal G."/>
            <person name="Qu X."/>
            <person name="Rzhetsky A."/>
            <person name="Zhang P."/>
            <person name="Cayanis E."/>
            <person name="De Jong P.J."/>
            <person name="Ju J."/>
            <person name="Kalachikov S."/>
            <person name="Shuman H.A."/>
            <person name="Russo J.J."/>
        </authorList>
    </citation>
    <scope>NUCLEOTIDE SEQUENCE [LARGE SCALE GENOMIC DNA]</scope>
    <source>
        <strain evidence="2">Philadelphia 1 / ATCC 33152 / DSM 7513</strain>
    </source>
</reference>
<evidence type="ECO:0008006" key="3">
    <source>
        <dbReference type="Google" id="ProtNLM"/>
    </source>
</evidence>
<protein>
    <recommendedName>
        <fullName evidence="3">DUF2971 domain-containing protein</fullName>
    </recommendedName>
</protein>
<dbReference type="EMBL" id="AE017354">
    <property type="protein sequence ID" value="AAU27352.1"/>
    <property type="molecule type" value="Genomic_DNA"/>
</dbReference>
<dbReference type="KEGG" id="lpn:lpg1268"/>
<keyword evidence="2" id="KW-1185">Reference proteome</keyword>
<gene>
    <name evidence="1" type="ordered locus">lpg1268</name>
</gene>
<organism evidence="1 2">
    <name type="scientific">Legionella pneumophila subsp. pneumophila (strain Philadelphia 1 / ATCC 33152 / DSM 7513)</name>
    <dbReference type="NCBI Taxonomy" id="272624"/>
    <lineage>
        <taxon>Bacteria</taxon>
        <taxon>Pseudomonadati</taxon>
        <taxon>Pseudomonadota</taxon>
        <taxon>Gammaproteobacteria</taxon>
        <taxon>Legionellales</taxon>
        <taxon>Legionellaceae</taxon>
        <taxon>Legionella</taxon>
    </lineage>
</organism>
<accession>Q5ZW19</accession>
<dbReference type="PATRIC" id="fig|272624.6.peg.1335"/>
<name>Q5ZW19_LEGPH</name>
<dbReference type="PaxDb" id="272624-lpg1268"/>
<proteinExistence type="predicted"/>